<dbReference type="InterPro" id="IPR000073">
    <property type="entry name" value="AB_hydrolase_1"/>
</dbReference>
<feature type="domain" description="AB hydrolase-1" evidence="2">
    <location>
        <begin position="17"/>
        <end position="124"/>
    </location>
</feature>
<dbReference type="PANTHER" id="PTHR43798">
    <property type="entry name" value="MONOACYLGLYCEROL LIPASE"/>
    <property type="match status" value="1"/>
</dbReference>
<evidence type="ECO:0000313" key="3">
    <source>
        <dbReference type="EMBL" id="XBU16241.1"/>
    </source>
</evidence>
<sequence>MNYQIHPCTENSAADFLIFSSGLGGHGSFWRPQIDAFTRYFHVLTYDQEGCHTDSAILPDDYNIIDLAQQLLQIIRQEKIRHFHFVGHAIGSFIGAELALLLNSSELRVLSLTCINCWDELDPHTQKCFEARIHLLKSAGSDAYVRAQGLFLYPPGWISKHHQHLKTLEDIQLADFPPPQNVLKRIRAAQQFKINEQHIQALQHSQLHLIANQDDFLVPVHKSSDLKQRLGHGCLSILATGAHASTQTEPELLNKTMLEFLHKHSLQVTS</sequence>
<dbReference type="InterPro" id="IPR050266">
    <property type="entry name" value="AB_hydrolase_sf"/>
</dbReference>
<reference evidence="3" key="1">
    <citation type="submission" date="2024-06" db="EMBL/GenBank/DDBJ databases">
        <authorList>
            <person name="Song Z."/>
        </authorList>
    </citation>
    <scope>NUCLEOTIDE SEQUENCE</scope>
    <source>
        <strain evidence="3">A1-4-2</strain>
    </source>
</reference>
<evidence type="ECO:0000256" key="1">
    <source>
        <dbReference type="ARBA" id="ARBA00022801"/>
    </source>
</evidence>
<keyword evidence="1" id="KW-0378">Hydrolase</keyword>
<dbReference type="InterPro" id="IPR029058">
    <property type="entry name" value="AB_hydrolase_fold"/>
</dbReference>
<dbReference type="RefSeq" id="WP_349928832.1">
    <property type="nucleotide sequence ID" value="NZ_CP157981.1"/>
</dbReference>
<dbReference type="NCBIfam" id="TIGR03611">
    <property type="entry name" value="RutD"/>
    <property type="match status" value="1"/>
</dbReference>
<dbReference type="Pfam" id="PF00561">
    <property type="entry name" value="Abhydrolase_1"/>
    <property type="match status" value="1"/>
</dbReference>
<dbReference type="Gene3D" id="3.40.50.1820">
    <property type="entry name" value="alpha/beta hydrolase"/>
    <property type="match status" value="1"/>
</dbReference>
<dbReference type="InterPro" id="IPR019913">
    <property type="entry name" value="Pyrimidine_utilisation_RutD"/>
</dbReference>
<evidence type="ECO:0000259" key="2">
    <source>
        <dbReference type="Pfam" id="PF00561"/>
    </source>
</evidence>
<dbReference type="SUPFAM" id="SSF53474">
    <property type="entry name" value="alpha/beta-Hydrolases"/>
    <property type="match status" value="1"/>
</dbReference>
<proteinExistence type="predicted"/>
<dbReference type="AlphaFoldDB" id="A0AAU7SYX0"/>
<dbReference type="GO" id="GO:0016811">
    <property type="term" value="F:hydrolase activity, acting on carbon-nitrogen (but not peptide) bonds, in linear amides"/>
    <property type="evidence" value="ECO:0007669"/>
    <property type="project" value="InterPro"/>
</dbReference>
<accession>A0AAU7SYX0</accession>
<organism evidence="3">
    <name type="scientific">Acinetobacter sp. A1-4-2</name>
    <dbReference type="NCBI Taxonomy" id="3156489"/>
    <lineage>
        <taxon>Bacteria</taxon>
        <taxon>Pseudomonadati</taxon>
        <taxon>Pseudomonadota</taxon>
        <taxon>Gammaproteobacteria</taxon>
        <taxon>Moraxellales</taxon>
        <taxon>Moraxellaceae</taxon>
        <taxon>Acinetobacter</taxon>
    </lineage>
</organism>
<dbReference type="GO" id="GO:0006212">
    <property type="term" value="P:uracil catabolic process"/>
    <property type="evidence" value="ECO:0007669"/>
    <property type="project" value="InterPro"/>
</dbReference>
<dbReference type="EMBL" id="CP157981">
    <property type="protein sequence ID" value="XBU16241.1"/>
    <property type="molecule type" value="Genomic_DNA"/>
</dbReference>
<gene>
    <name evidence="3" type="primary">rutD</name>
    <name evidence="3" type="ORF">ABJ384_03355</name>
</gene>
<name>A0AAU7SYX0_9GAMM</name>
<protein>
    <submittedName>
        <fullName evidence="3">Pyrimidine utilization protein D</fullName>
    </submittedName>
</protein>